<evidence type="ECO:0000256" key="1">
    <source>
        <dbReference type="ARBA" id="ARBA00004138"/>
    </source>
</evidence>
<keyword evidence="10" id="KW-1185">Reference proteome</keyword>
<keyword evidence="9" id="KW-0282">Flagellum</keyword>
<protein>
    <submittedName>
        <fullName evidence="9">Cilia- and flagella-associated protein 44-like</fullName>
    </submittedName>
</protein>
<keyword evidence="6" id="KW-0175">Coiled coil</keyword>
<evidence type="ECO:0000256" key="4">
    <source>
        <dbReference type="ARBA" id="ARBA00022574"/>
    </source>
</evidence>
<evidence type="ECO:0000313" key="9">
    <source>
        <dbReference type="EMBL" id="GFR69194.1"/>
    </source>
</evidence>
<dbReference type="Proteomes" id="UP000762676">
    <property type="component" value="Unassembled WGS sequence"/>
</dbReference>
<keyword evidence="3" id="KW-0963">Cytoplasm</keyword>
<proteinExistence type="predicted"/>
<keyword evidence="7" id="KW-0206">Cytoskeleton</keyword>
<keyword evidence="9" id="KW-0969">Cilium</keyword>
<evidence type="ECO:0000256" key="8">
    <source>
        <dbReference type="ARBA" id="ARBA00023273"/>
    </source>
</evidence>
<evidence type="ECO:0000256" key="3">
    <source>
        <dbReference type="ARBA" id="ARBA00022490"/>
    </source>
</evidence>
<evidence type="ECO:0000256" key="7">
    <source>
        <dbReference type="ARBA" id="ARBA00023212"/>
    </source>
</evidence>
<accession>A0AAV4F7E9</accession>
<gene>
    <name evidence="9" type="ORF">ElyMa_000296400</name>
</gene>
<dbReference type="GO" id="GO:0005929">
    <property type="term" value="C:cilium"/>
    <property type="evidence" value="ECO:0007669"/>
    <property type="project" value="UniProtKB-SubCell"/>
</dbReference>
<dbReference type="PANTHER" id="PTHR14885">
    <property type="entry name" value="CILIA- AND FLAGELLA-ASSOCIATED PROTEIN 43-RELATED"/>
    <property type="match status" value="1"/>
</dbReference>
<keyword evidence="4" id="KW-0853">WD repeat</keyword>
<comment type="caution">
    <text evidence="9">The sequence shown here is derived from an EMBL/GenBank/DDBJ whole genome shotgun (WGS) entry which is preliminary data.</text>
</comment>
<evidence type="ECO:0000313" key="10">
    <source>
        <dbReference type="Proteomes" id="UP000762676"/>
    </source>
</evidence>
<sequence>MTPLERKIYNIDQIRLAYEQGKLLQDIREIVAKFDAELRLLRHDKFRMDIVMKDADLRQVTLFEELVLLKEYEIREDILAEKVANKQQEKLDMQTKVGKRFMSRFQILTKTKVQVLQNKQQYTSGNQSK</sequence>
<dbReference type="AlphaFoldDB" id="A0AAV4F7E9"/>
<evidence type="ECO:0000256" key="2">
    <source>
        <dbReference type="ARBA" id="ARBA00004245"/>
    </source>
</evidence>
<name>A0AAV4F7E9_9GAST</name>
<organism evidence="9 10">
    <name type="scientific">Elysia marginata</name>
    <dbReference type="NCBI Taxonomy" id="1093978"/>
    <lineage>
        <taxon>Eukaryota</taxon>
        <taxon>Metazoa</taxon>
        <taxon>Spiralia</taxon>
        <taxon>Lophotrochozoa</taxon>
        <taxon>Mollusca</taxon>
        <taxon>Gastropoda</taxon>
        <taxon>Heterobranchia</taxon>
        <taxon>Euthyneura</taxon>
        <taxon>Panpulmonata</taxon>
        <taxon>Sacoglossa</taxon>
        <taxon>Placobranchoidea</taxon>
        <taxon>Plakobranchidae</taxon>
        <taxon>Elysia</taxon>
    </lineage>
</organism>
<comment type="subcellular location">
    <subcellularLocation>
        <location evidence="1">Cell projection</location>
        <location evidence="1">Cilium</location>
    </subcellularLocation>
    <subcellularLocation>
        <location evidence="2">Cytoplasm</location>
        <location evidence="2">Cytoskeleton</location>
    </subcellularLocation>
</comment>
<keyword evidence="5" id="KW-0677">Repeat</keyword>
<reference evidence="9 10" key="1">
    <citation type="journal article" date="2021" name="Elife">
        <title>Chloroplast acquisition without the gene transfer in kleptoplastic sea slugs, Plakobranchus ocellatus.</title>
        <authorList>
            <person name="Maeda T."/>
            <person name="Takahashi S."/>
            <person name="Yoshida T."/>
            <person name="Shimamura S."/>
            <person name="Takaki Y."/>
            <person name="Nagai Y."/>
            <person name="Toyoda A."/>
            <person name="Suzuki Y."/>
            <person name="Arimoto A."/>
            <person name="Ishii H."/>
            <person name="Satoh N."/>
            <person name="Nishiyama T."/>
            <person name="Hasebe M."/>
            <person name="Maruyama T."/>
            <person name="Minagawa J."/>
            <person name="Obokata J."/>
            <person name="Shigenobu S."/>
        </authorList>
    </citation>
    <scope>NUCLEOTIDE SEQUENCE [LARGE SCALE GENOMIC DNA]</scope>
</reference>
<dbReference type="PANTHER" id="PTHR14885:SF3">
    <property type="entry name" value="CILIA- AND FLAGELLA-ASSOCIATED PROTEIN 44"/>
    <property type="match status" value="1"/>
</dbReference>
<dbReference type="GO" id="GO:0005856">
    <property type="term" value="C:cytoskeleton"/>
    <property type="evidence" value="ECO:0007669"/>
    <property type="project" value="UniProtKB-SubCell"/>
</dbReference>
<dbReference type="EMBL" id="BMAT01000600">
    <property type="protein sequence ID" value="GFR69194.1"/>
    <property type="molecule type" value="Genomic_DNA"/>
</dbReference>
<keyword evidence="8" id="KW-0966">Cell projection</keyword>
<evidence type="ECO:0000256" key="6">
    <source>
        <dbReference type="ARBA" id="ARBA00023054"/>
    </source>
</evidence>
<evidence type="ECO:0000256" key="5">
    <source>
        <dbReference type="ARBA" id="ARBA00022737"/>
    </source>
</evidence>